<gene>
    <name evidence="1" type="ORF">OWV82_011887</name>
</gene>
<keyword evidence="2" id="KW-1185">Reference proteome</keyword>
<dbReference type="EMBL" id="CM051399">
    <property type="protein sequence ID" value="KAJ4716940.1"/>
    <property type="molecule type" value="Genomic_DNA"/>
</dbReference>
<evidence type="ECO:0000313" key="1">
    <source>
        <dbReference type="EMBL" id="KAJ4716940.1"/>
    </source>
</evidence>
<organism evidence="1 2">
    <name type="scientific">Melia azedarach</name>
    <name type="common">Chinaberry tree</name>
    <dbReference type="NCBI Taxonomy" id="155640"/>
    <lineage>
        <taxon>Eukaryota</taxon>
        <taxon>Viridiplantae</taxon>
        <taxon>Streptophyta</taxon>
        <taxon>Embryophyta</taxon>
        <taxon>Tracheophyta</taxon>
        <taxon>Spermatophyta</taxon>
        <taxon>Magnoliopsida</taxon>
        <taxon>eudicotyledons</taxon>
        <taxon>Gunneridae</taxon>
        <taxon>Pentapetalae</taxon>
        <taxon>rosids</taxon>
        <taxon>malvids</taxon>
        <taxon>Sapindales</taxon>
        <taxon>Meliaceae</taxon>
        <taxon>Melia</taxon>
    </lineage>
</organism>
<proteinExistence type="predicted"/>
<sequence length="191" mass="21490">MATNNISINVHDHGVEFDDKKEKVQRNYCCKVVSDFYCLKCQLGALRGDVLPCELVPSNIKEHFSTKLNEVKRVNLVKEVDNLQHPDLPLNRSSSTALLQDVEPINNGVSMSTSRKRVEETSTSSDGSRRGQDVPSDRGIQPNYKELLRSKTTQVLIPQAEMPMESQKCIGKFFYDTNIDLHAVKAQPSIN</sequence>
<name>A0ACC1Y324_MELAZ</name>
<reference evidence="1 2" key="1">
    <citation type="journal article" date="2023" name="Science">
        <title>Complex scaffold remodeling in plant triterpene biosynthesis.</title>
        <authorList>
            <person name="De La Pena R."/>
            <person name="Hodgson H."/>
            <person name="Liu J.C."/>
            <person name="Stephenson M.J."/>
            <person name="Martin A.C."/>
            <person name="Owen C."/>
            <person name="Harkess A."/>
            <person name="Leebens-Mack J."/>
            <person name="Jimenez L.E."/>
            <person name="Osbourn A."/>
            <person name="Sattely E.S."/>
        </authorList>
    </citation>
    <scope>NUCLEOTIDE SEQUENCE [LARGE SCALE GENOMIC DNA]</scope>
    <source>
        <strain evidence="2">cv. JPN11</strain>
        <tissue evidence="1">Leaf</tissue>
    </source>
</reference>
<evidence type="ECO:0000313" key="2">
    <source>
        <dbReference type="Proteomes" id="UP001164539"/>
    </source>
</evidence>
<comment type="caution">
    <text evidence="1">The sequence shown here is derived from an EMBL/GenBank/DDBJ whole genome shotgun (WGS) entry which is preliminary data.</text>
</comment>
<accession>A0ACC1Y324</accession>
<dbReference type="Proteomes" id="UP001164539">
    <property type="component" value="Chromosome 6"/>
</dbReference>
<protein>
    <submittedName>
        <fullName evidence="1">HAT transposon superfamily protein</fullName>
    </submittedName>
</protein>